<dbReference type="PROSITE" id="PS51374">
    <property type="entry name" value="NDPK_LIKE"/>
    <property type="match status" value="1"/>
</dbReference>
<comment type="caution">
    <text evidence="3">Lacks conserved residue(s) required for the propagation of feature annotation.</text>
</comment>
<dbReference type="Proteomes" id="UP000515908">
    <property type="component" value="Chromosome 04"/>
</dbReference>
<dbReference type="GO" id="GO:0005879">
    <property type="term" value="C:axonemal microtubule"/>
    <property type="evidence" value="ECO:0007669"/>
    <property type="project" value="TreeGrafter"/>
</dbReference>
<dbReference type="InterPro" id="IPR036850">
    <property type="entry name" value="NDK-like_dom_sf"/>
</dbReference>
<comment type="subcellular location">
    <subcellularLocation>
        <location evidence="1">Cytoplasm</location>
    </subcellularLocation>
</comment>
<dbReference type="PANTHER" id="PTHR43109">
    <property type="entry name" value="NUCLEOSIDE DIPHOSPHATE KINASE 7"/>
    <property type="match status" value="1"/>
</dbReference>
<evidence type="ECO:0000256" key="3">
    <source>
        <dbReference type="PROSITE-ProRule" id="PRU00706"/>
    </source>
</evidence>
<evidence type="ECO:0000259" key="4">
    <source>
        <dbReference type="SMART" id="SM00562"/>
    </source>
</evidence>
<evidence type="ECO:0000313" key="5">
    <source>
        <dbReference type="EMBL" id="CAD2214907.1"/>
    </source>
</evidence>
<dbReference type="Gene3D" id="3.30.70.141">
    <property type="entry name" value="Nucleoside diphosphate kinase-like domain"/>
    <property type="match status" value="1"/>
</dbReference>
<dbReference type="OrthoDB" id="270127at2759"/>
<proteinExistence type="inferred from homology"/>
<evidence type="ECO:0000313" key="6">
    <source>
        <dbReference type="Proteomes" id="UP000515908"/>
    </source>
</evidence>
<sequence>MTVIIIAESAFVSLGRYLSVLTEECGFTVGNIQMCWIQSEHVDKYNLPNELNNTRVTLVQAVRAAAVEKGMDFVKRSPGTCTAESKEEAALWKDLVLEASRKPLAVFDEPNSSVVILKPHLILNQRAGTAIQQLIDLELEPTGLTQLSVSSSMADKFLEPYRGVLPSVPGTVKSLEGTAWVLQLVSLEDSKDVVNQVREACGPYDTVIAKKLFPKTIRAKFGVDQCKNAVHCCDLPGEGPVYTKFFFKK</sequence>
<dbReference type="CDD" id="cd04412">
    <property type="entry name" value="NDPk7B"/>
    <property type="match status" value="1"/>
</dbReference>
<dbReference type="InterPro" id="IPR034907">
    <property type="entry name" value="NDK-like_dom"/>
</dbReference>
<gene>
    <name evidence="5" type="ORF">ADEAN_000236000</name>
</gene>
<dbReference type="PANTHER" id="PTHR43109:SF2">
    <property type="entry name" value="NUCLEOSIDE DIPHOSPHATE KINASE 7"/>
    <property type="match status" value="1"/>
</dbReference>
<name>A0A7G2C7X0_9TRYP</name>
<organism evidence="5 6">
    <name type="scientific">Angomonas deanei</name>
    <dbReference type="NCBI Taxonomy" id="59799"/>
    <lineage>
        <taxon>Eukaryota</taxon>
        <taxon>Discoba</taxon>
        <taxon>Euglenozoa</taxon>
        <taxon>Kinetoplastea</taxon>
        <taxon>Metakinetoplastina</taxon>
        <taxon>Trypanosomatida</taxon>
        <taxon>Trypanosomatidae</taxon>
        <taxon>Strigomonadinae</taxon>
        <taxon>Angomonas</taxon>
    </lineage>
</organism>
<dbReference type="SMART" id="SM00562">
    <property type="entry name" value="NDK"/>
    <property type="match status" value="1"/>
</dbReference>
<keyword evidence="2" id="KW-0963">Cytoplasm</keyword>
<protein>
    <submittedName>
        <fullName evidence="5">Nucleoside diphosphate kinase, putative</fullName>
    </submittedName>
</protein>
<keyword evidence="5" id="KW-0808">Transferase</keyword>
<dbReference type="SUPFAM" id="SSF54919">
    <property type="entry name" value="Nucleoside diphosphate kinase, NDK"/>
    <property type="match status" value="1"/>
</dbReference>
<feature type="domain" description="Nucleoside diphosphate kinase-like" evidence="4">
    <location>
        <begin position="110"/>
        <end position="249"/>
    </location>
</feature>
<dbReference type="GO" id="GO:0016301">
    <property type="term" value="F:kinase activity"/>
    <property type="evidence" value="ECO:0007669"/>
    <property type="project" value="UniProtKB-KW"/>
</dbReference>
<dbReference type="AlphaFoldDB" id="A0A7G2C7X0"/>
<dbReference type="VEuPathDB" id="TriTrypDB:ADEAN_000236000"/>
<dbReference type="EMBL" id="LR877148">
    <property type="protein sequence ID" value="CAD2214907.1"/>
    <property type="molecule type" value="Genomic_DNA"/>
</dbReference>
<accession>A0A7G2C7X0</accession>
<evidence type="ECO:0000256" key="1">
    <source>
        <dbReference type="ARBA" id="ARBA00004496"/>
    </source>
</evidence>
<dbReference type="Pfam" id="PF00334">
    <property type="entry name" value="NDK"/>
    <property type="match status" value="1"/>
</dbReference>
<keyword evidence="6" id="KW-1185">Reference proteome</keyword>
<dbReference type="InterPro" id="IPR037993">
    <property type="entry name" value="NDPk7B"/>
</dbReference>
<evidence type="ECO:0000256" key="2">
    <source>
        <dbReference type="ARBA" id="ARBA00022490"/>
    </source>
</evidence>
<reference evidence="5 6" key="1">
    <citation type="submission" date="2020-08" db="EMBL/GenBank/DDBJ databases">
        <authorList>
            <person name="Newling K."/>
            <person name="Davey J."/>
            <person name="Forrester S."/>
        </authorList>
    </citation>
    <scope>NUCLEOTIDE SEQUENCE [LARGE SCALE GENOMIC DNA]</scope>
    <source>
        <strain evidence="6">Crithidia deanei Carvalho (ATCC PRA-265)</strain>
    </source>
</reference>
<comment type="similarity">
    <text evidence="3">Belongs to the NDK family.</text>
</comment>
<keyword evidence="5" id="KW-0418">Kinase</keyword>